<dbReference type="Proteomes" id="UP000823892">
    <property type="component" value="Unassembled WGS sequence"/>
</dbReference>
<evidence type="ECO:0000313" key="2">
    <source>
        <dbReference type="Proteomes" id="UP000823892"/>
    </source>
</evidence>
<sequence>MIDFSLYCNICNAYYTNEKTLFSMVVENQYDGNAIVALLKKCDKNTIFNLIEYFDENAPIQSLLKNRLEEMNIDEEQSDIKEVVRSSKKCNKSFYQYLVNIISCKGFDSDSAFYNHISMSRQTFAKIRKTNYISRNHALLMAVGLELTYLEAVDFMENAGYAFRKTDSRETIITYVMRNRKYTLYSMEEILFAFGEKSLIENN</sequence>
<protein>
    <submittedName>
        <fullName evidence="1">Uncharacterized protein</fullName>
    </submittedName>
</protein>
<organism evidence="1 2">
    <name type="scientific">Candidatus Blautia avicola</name>
    <dbReference type="NCBI Taxonomy" id="2838483"/>
    <lineage>
        <taxon>Bacteria</taxon>
        <taxon>Bacillati</taxon>
        <taxon>Bacillota</taxon>
        <taxon>Clostridia</taxon>
        <taxon>Lachnospirales</taxon>
        <taxon>Lachnospiraceae</taxon>
        <taxon>Blautia</taxon>
    </lineage>
</organism>
<gene>
    <name evidence="1" type="ORF">H9914_04520</name>
</gene>
<comment type="caution">
    <text evidence="1">The sequence shown here is derived from an EMBL/GenBank/DDBJ whole genome shotgun (WGS) entry which is preliminary data.</text>
</comment>
<dbReference type="AlphaFoldDB" id="A0A9D2QVL5"/>
<reference evidence="1" key="2">
    <citation type="submission" date="2021-04" db="EMBL/GenBank/DDBJ databases">
        <authorList>
            <person name="Gilroy R."/>
        </authorList>
    </citation>
    <scope>NUCLEOTIDE SEQUENCE</scope>
    <source>
        <strain evidence="1">ChiBcec6-4105</strain>
    </source>
</reference>
<name>A0A9D2QVL5_9FIRM</name>
<dbReference type="EMBL" id="DWUY01000097">
    <property type="protein sequence ID" value="HJD28246.1"/>
    <property type="molecule type" value="Genomic_DNA"/>
</dbReference>
<accession>A0A9D2QVL5</accession>
<reference evidence="1" key="1">
    <citation type="journal article" date="2021" name="PeerJ">
        <title>Extensive microbial diversity within the chicken gut microbiome revealed by metagenomics and culture.</title>
        <authorList>
            <person name="Gilroy R."/>
            <person name="Ravi A."/>
            <person name="Getino M."/>
            <person name="Pursley I."/>
            <person name="Horton D.L."/>
            <person name="Alikhan N.F."/>
            <person name="Baker D."/>
            <person name="Gharbi K."/>
            <person name="Hall N."/>
            <person name="Watson M."/>
            <person name="Adriaenssens E.M."/>
            <person name="Foster-Nyarko E."/>
            <person name="Jarju S."/>
            <person name="Secka A."/>
            <person name="Antonio M."/>
            <person name="Oren A."/>
            <person name="Chaudhuri R.R."/>
            <person name="La Ragione R."/>
            <person name="Hildebrand F."/>
            <person name="Pallen M.J."/>
        </authorList>
    </citation>
    <scope>NUCLEOTIDE SEQUENCE</scope>
    <source>
        <strain evidence="1">ChiBcec6-4105</strain>
    </source>
</reference>
<evidence type="ECO:0000313" key="1">
    <source>
        <dbReference type="EMBL" id="HJD28246.1"/>
    </source>
</evidence>
<proteinExistence type="predicted"/>